<dbReference type="InterPro" id="IPR015424">
    <property type="entry name" value="PyrdxlP-dep_Trfase"/>
</dbReference>
<feature type="domain" description="Aminotransferase class I/classII large" evidence="6">
    <location>
        <begin position="100"/>
        <end position="455"/>
    </location>
</feature>
<gene>
    <name evidence="7" type="ORF">D9758_015185</name>
</gene>
<dbReference type="CDD" id="cd00609">
    <property type="entry name" value="AAT_like"/>
    <property type="match status" value="1"/>
</dbReference>
<dbReference type="EMBL" id="JAACJM010000293">
    <property type="protein sequence ID" value="KAF5333019.1"/>
    <property type="molecule type" value="Genomic_DNA"/>
</dbReference>
<evidence type="ECO:0000256" key="5">
    <source>
        <dbReference type="ARBA" id="ARBA00022898"/>
    </source>
</evidence>
<evidence type="ECO:0000256" key="3">
    <source>
        <dbReference type="ARBA" id="ARBA00022576"/>
    </source>
</evidence>
<evidence type="ECO:0000256" key="4">
    <source>
        <dbReference type="ARBA" id="ARBA00022679"/>
    </source>
</evidence>
<evidence type="ECO:0000313" key="8">
    <source>
        <dbReference type="Proteomes" id="UP000559256"/>
    </source>
</evidence>
<dbReference type="GO" id="GO:1901605">
    <property type="term" value="P:alpha-amino acid metabolic process"/>
    <property type="evidence" value="ECO:0007669"/>
    <property type="project" value="TreeGrafter"/>
</dbReference>
<reference evidence="7 8" key="1">
    <citation type="journal article" date="2020" name="ISME J.">
        <title>Uncovering the hidden diversity of litter-decomposition mechanisms in mushroom-forming fungi.</title>
        <authorList>
            <person name="Floudas D."/>
            <person name="Bentzer J."/>
            <person name="Ahren D."/>
            <person name="Johansson T."/>
            <person name="Persson P."/>
            <person name="Tunlid A."/>
        </authorList>
    </citation>
    <scope>NUCLEOTIDE SEQUENCE [LARGE SCALE GENOMIC DNA]</scope>
    <source>
        <strain evidence="7 8">CBS 291.85</strain>
    </source>
</reference>
<dbReference type="GO" id="GO:0008483">
    <property type="term" value="F:transaminase activity"/>
    <property type="evidence" value="ECO:0007669"/>
    <property type="project" value="UniProtKB-KW"/>
</dbReference>
<dbReference type="GO" id="GO:0030170">
    <property type="term" value="F:pyridoxal phosphate binding"/>
    <property type="evidence" value="ECO:0007669"/>
    <property type="project" value="InterPro"/>
</dbReference>
<proteinExistence type="inferred from homology"/>
<sequence length="463" mass="51566">MSIASLTTSEKPEPTSSREILPDEVYEQLLSQTSRARKSAPIRHLLHLESCPNMLSMLAGKPNPEVFPYVSLSMTVRSPNPAIDSSLNEIVIKDEDLSVALQYGITSGVPELVKWLTEFTCRIHGCQDDEGWRVSMGAGSQDLLYKAFSALVDPGDAIFVESPTYPGIIPLVHSLKCNIIQIPSDAEGLNPSSMASMLENWPEDKPLPKVLYTVPFGSNPTGTTTTLARRLEILRLARKYNFFIMEDDPYFHIYYGDFPRPSSYFALERKIDGPLGRVLRFDSFSKVLAGGLRLGWVTGPERLIKAIDLHNATSIMCPSVISQMMVYKLLQNWGIEGFLTHATHCADFYRQKRDIFEKYSQKHLTGLAEWITPNASMFVWMKLRLPESASAKTVKTVTEGEGGDSAAFLEHKALEGGVLLLPGECCYIDGKKGCQVRLSFSVLSEEEVDEALGRLAKMLRSKD</sequence>
<organism evidence="7 8">
    <name type="scientific">Tetrapyrgos nigripes</name>
    <dbReference type="NCBI Taxonomy" id="182062"/>
    <lineage>
        <taxon>Eukaryota</taxon>
        <taxon>Fungi</taxon>
        <taxon>Dikarya</taxon>
        <taxon>Basidiomycota</taxon>
        <taxon>Agaricomycotina</taxon>
        <taxon>Agaricomycetes</taxon>
        <taxon>Agaricomycetidae</taxon>
        <taxon>Agaricales</taxon>
        <taxon>Marasmiineae</taxon>
        <taxon>Marasmiaceae</taxon>
        <taxon>Tetrapyrgos</taxon>
    </lineage>
</organism>
<evidence type="ECO:0000259" key="6">
    <source>
        <dbReference type="Pfam" id="PF00155"/>
    </source>
</evidence>
<comment type="cofactor">
    <cofactor evidence="1">
        <name>pyridoxal 5'-phosphate</name>
        <dbReference type="ChEBI" id="CHEBI:597326"/>
    </cofactor>
</comment>
<keyword evidence="8" id="KW-1185">Reference proteome</keyword>
<dbReference type="InterPro" id="IPR015421">
    <property type="entry name" value="PyrdxlP-dep_Trfase_major"/>
</dbReference>
<name>A0A8H5C0R6_9AGAR</name>
<evidence type="ECO:0000256" key="2">
    <source>
        <dbReference type="ARBA" id="ARBA00007441"/>
    </source>
</evidence>
<keyword evidence="4" id="KW-0808">Transferase</keyword>
<dbReference type="PANTHER" id="PTHR42790">
    <property type="entry name" value="AMINOTRANSFERASE"/>
    <property type="match status" value="1"/>
</dbReference>
<dbReference type="Pfam" id="PF00155">
    <property type="entry name" value="Aminotran_1_2"/>
    <property type="match status" value="1"/>
</dbReference>
<protein>
    <recommendedName>
        <fullName evidence="6">Aminotransferase class I/classII large domain-containing protein</fullName>
    </recommendedName>
</protein>
<dbReference type="SUPFAM" id="SSF53383">
    <property type="entry name" value="PLP-dependent transferases"/>
    <property type="match status" value="1"/>
</dbReference>
<dbReference type="Proteomes" id="UP000559256">
    <property type="component" value="Unassembled WGS sequence"/>
</dbReference>
<dbReference type="Gene3D" id="3.40.640.10">
    <property type="entry name" value="Type I PLP-dependent aspartate aminotransferase-like (Major domain)"/>
    <property type="match status" value="1"/>
</dbReference>
<keyword evidence="5" id="KW-0663">Pyridoxal phosphate</keyword>
<evidence type="ECO:0000313" key="7">
    <source>
        <dbReference type="EMBL" id="KAF5333019.1"/>
    </source>
</evidence>
<keyword evidence="3" id="KW-0032">Aminotransferase</keyword>
<dbReference type="AlphaFoldDB" id="A0A8H5C0R6"/>
<dbReference type="OrthoDB" id="691673at2759"/>
<comment type="similarity">
    <text evidence="2">Belongs to the class-I pyridoxal-phosphate-dependent aminotransferase family.</text>
</comment>
<dbReference type="InterPro" id="IPR050859">
    <property type="entry name" value="Class-I_PLP-dep_aminotransf"/>
</dbReference>
<dbReference type="InterPro" id="IPR004839">
    <property type="entry name" value="Aminotransferase_I/II_large"/>
</dbReference>
<accession>A0A8H5C0R6</accession>
<dbReference type="PANTHER" id="PTHR42790:SF19">
    <property type="entry name" value="KYNURENINE_ALPHA-AMINOADIPATE AMINOTRANSFERASE, MITOCHONDRIAL"/>
    <property type="match status" value="1"/>
</dbReference>
<comment type="caution">
    <text evidence="7">The sequence shown here is derived from an EMBL/GenBank/DDBJ whole genome shotgun (WGS) entry which is preliminary data.</text>
</comment>
<evidence type="ECO:0000256" key="1">
    <source>
        <dbReference type="ARBA" id="ARBA00001933"/>
    </source>
</evidence>